<dbReference type="SUPFAM" id="SSF53474">
    <property type="entry name" value="alpha/beta-Hydrolases"/>
    <property type="match status" value="1"/>
</dbReference>
<keyword evidence="1" id="KW-0812">Transmembrane</keyword>
<feature type="transmembrane region" description="Helical" evidence="1">
    <location>
        <begin position="127"/>
        <end position="151"/>
    </location>
</feature>
<dbReference type="EMBL" id="SDMP01000015">
    <property type="protein sequence ID" value="RYR07563.1"/>
    <property type="molecule type" value="Genomic_DNA"/>
</dbReference>
<sequence length="208" mass="23162">MNLRSHTYYIGMQLKKLMVYGFTMKMNVKKLQISLIGWAFDILGWGFSDLAEKLTSCDVVSKHEHFYQFWKSYIKRPMILVGPSLGSAVAIDFVVIYPEAVENLVLIDAKGTGNLATLPRLIATLPIPGLGCSVASFGIRMLSAILTSSNIKLFHLSDIRRRKTKIAPSHASLIETPVLWLGRLCIFYALLKIRLVGSHVNPLVSGII</sequence>
<dbReference type="InterPro" id="IPR000073">
    <property type="entry name" value="AB_hydrolase_1"/>
</dbReference>
<name>A0A444Z044_ARAHY</name>
<evidence type="ECO:0000313" key="2">
    <source>
        <dbReference type="EMBL" id="RYR07563.1"/>
    </source>
</evidence>
<dbReference type="AlphaFoldDB" id="A0A444Z044"/>
<gene>
    <name evidence="2" type="ORF">Ahy_B05g074940</name>
</gene>
<accession>A0A444Z044</accession>
<organism evidence="2 3">
    <name type="scientific">Arachis hypogaea</name>
    <name type="common">Peanut</name>
    <dbReference type="NCBI Taxonomy" id="3818"/>
    <lineage>
        <taxon>Eukaryota</taxon>
        <taxon>Viridiplantae</taxon>
        <taxon>Streptophyta</taxon>
        <taxon>Embryophyta</taxon>
        <taxon>Tracheophyta</taxon>
        <taxon>Spermatophyta</taxon>
        <taxon>Magnoliopsida</taxon>
        <taxon>eudicotyledons</taxon>
        <taxon>Gunneridae</taxon>
        <taxon>Pentapetalae</taxon>
        <taxon>rosids</taxon>
        <taxon>fabids</taxon>
        <taxon>Fabales</taxon>
        <taxon>Fabaceae</taxon>
        <taxon>Papilionoideae</taxon>
        <taxon>50 kb inversion clade</taxon>
        <taxon>dalbergioids sensu lato</taxon>
        <taxon>Dalbergieae</taxon>
        <taxon>Pterocarpus clade</taxon>
        <taxon>Arachis</taxon>
    </lineage>
</organism>
<dbReference type="InterPro" id="IPR029058">
    <property type="entry name" value="AB_hydrolase_fold"/>
</dbReference>
<comment type="caution">
    <text evidence="2">The sequence shown here is derived from an EMBL/GenBank/DDBJ whole genome shotgun (WGS) entry which is preliminary data.</text>
</comment>
<dbReference type="Proteomes" id="UP000289738">
    <property type="component" value="Chromosome B05"/>
</dbReference>
<keyword evidence="1" id="KW-0472">Membrane</keyword>
<evidence type="ECO:0000256" key="1">
    <source>
        <dbReference type="SAM" id="Phobius"/>
    </source>
</evidence>
<dbReference type="STRING" id="3818.A0A444Z044"/>
<feature type="transmembrane region" description="Helical" evidence="1">
    <location>
        <begin position="78"/>
        <end position="97"/>
    </location>
</feature>
<proteinExistence type="predicted"/>
<reference evidence="2 3" key="1">
    <citation type="submission" date="2019-01" db="EMBL/GenBank/DDBJ databases">
        <title>Sequencing of cultivated peanut Arachis hypogaea provides insights into genome evolution and oil improvement.</title>
        <authorList>
            <person name="Chen X."/>
        </authorList>
    </citation>
    <scope>NUCLEOTIDE SEQUENCE [LARGE SCALE GENOMIC DNA]</scope>
    <source>
        <strain evidence="3">cv. Fuhuasheng</strain>
        <tissue evidence="2">Leaves</tissue>
    </source>
</reference>
<dbReference type="Gene3D" id="3.40.50.1820">
    <property type="entry name" value="alpha/beta hydrolase"/>
    <property type="match status" value="1"/>
</dbReference>
<dbReference type="PANTHER" id="PTHR43689">
    <property type="entry name" value="HYDROLASE"/>
    <property type="match status" value="1"/>
</dbReference>
<dbReference type="PANTHER" id="PTHR43689:SF8">
    <property type="entry name" value="ALPHA_BETA-HYDROLASES SUPERFAMILY PROTEIN"/>
    <property type="match status" value="1"/>
</dbReference>
<keyword evidence="1" id="KW-1133">Transmembrane helix</keyword>
<evidence type="ECO:0000313" key="3">
    <source>
        <dbReference type="Proteomes" id="UP000289738"/>
    </source>
</evidence>
<dbReference type="PRINTS" id="PR00111">
    <property type="entry name" value="ABHYDROLASE"/>
</dbReference>
<evidence type="ECO:0008006" key="4">
    <source>
        <dbReference type="Google" id="ProtNLM"/>
    </source>
</evidence>
<protein>
    <recommendedName>
        <fullName evidence="4">Serine aminopeptidase S33 domain-containing protein</fullName>
    </recommendedName>
</protein>
<keyword evidence="3" id="KW-1185">Reference proteome</keyword>